<evidence type="ECO:0000259" key="6">
    <source>
        <dbReference type="Pfam" id="PF01266"/>
    </source>
</evidence>
<dbReference type="STRING" id="626887.J057_18025"/>
<dbReference type="Gene3D" id="3.50.50.60">
    <property type="entry name" value="FAD/NAD(P)-binding domain"/>
    <property type="match status" value="1"/>
</dbReference>
<evidence type="ECO:0000313" key="8">
    <source>
        <dbReference type="Proteomes" id="UP000013165"/>
    </source>
</evidence>
<evidence type="ECO:0000256" key="2">
    <source>
        <dbReference type="ARBA" id="ARBA00022630"/>
    </source>
</evidence>
<comment type="similarity">
    <text evidence="5">Belongs to the L2HGDH family.</text>
</comment>
<protein>
    <submittedName>
        <fullName evidence="7">NAD(P)/FAD-dependent oxidoreductase</fullName>
    </submittedName>
</protein>
<comment type="cofactor">
    <cofactor evidence="1">
        <name>FAD</name>
        <dbReference type="ChEBI" id="CHEBI:57692"/>
    </cofactor>
</comment>
<dbReference type="InterPro" id="IPR036188">
    <property type="entry name" value="FAD/NAD-bd_sf"/>
</dbReference>
<dbReference type="InterPro" id="IPR006076">
    <property type="entry name" value="FAD-dep_OxRdtase"/>
</dbReference>
<keyword evidence="8" id="KW-1185">Reference proteome</keyword>
<dbReference type="RefSeq" id="WP_004581544.1">
    <property type="nucleotide sequence ID" value="NZ_KB822693.1"/>
</dbReference>
<dbReference type="PANTHER" id="PTHR43104:SF4">
    <property type="entry name" value="L-2-HYDROXYGLUTARATE DEHYDROGENASE, MITOCHONDRIAL"/>
    <property type="match status" value="1"/>
</dbReference>
<dbReference type="AlphaFoldDB" id="N6VZJ7"/>
<accession>N6VZJ7</accession>
<dbReference type="Pfam" id="PF01266">
    <property type="entry name" value="DAO"/>
    <property type="match status" value="1"/>
</dbReference>
<keyword evidence="4" id="KW-0560">Oxidoreductase</keyword>
<dbReference type="Proteomes" id="UP000013165">
    <property type="component" value="Unassembled WGS sequence"/>
</dbReference>
<dbReference type="PANTHER" id="PTHR43104">
    <property type="entry name" value="L-2-HYDROXYGLUTARATE DEHYDROGENASE, MITOCHONDRIAL"/>
    <property type="match status" value="1"/>
</dbReference>
<organism evidence="7 8">
    <name type="scientific">Marinobacter nanhaiticus D15-8W</name>
    <dbReference type="NCBI Taxonomy" id="626887"/>
    <lineage>
        <taxon>Bacteria</taxon>
        <taxon>Pseudomonadati</taxon>
        <taxon>Pseudomonadota</taxon>
        <taxon>Gammaproteobacteria</taxon>
        <taxon>Pseudomonadales</taxon>
        <taxon>Marinobacteraceae</taxon>
        <taxon>Marinobacter</taxon>
    </lineage>
</organism>
<dbReference type="HOGENOM" id="CLU_024775_1_1_6"/>
<gene>
    <name evidence="7" type="ORF">J057_18025</name>
</gene>
<keyword evidence="2" id="KW-0285">Flavoprotein</keyword>
<evidence type="ECO:0000256" key="5">
    <source>
        <dbReference type="ARBA" id="ARBA00037941"/>
    </source>
</evidence>
<keyword evidence="3" id="KW-0274">FAD</keyword>
<evidence type="ECO:0000313" key="7">
    <source>
        <dbReference type="EMBL" id="ENO13319.1"/>
    </source>
</evidence>
<name>N6VZJ7_9GAMM</name>
<dbReference type="PROSITE" id="PS51257">
    <property type="entry name" value="PROKAR_LIPOPROTEIN"/>
    <property type="match status" value="1"/>
</dbReference>
<feature type="domain" description="FAD dependent oxidoreductase" evidence="6">
    <location>
        <begin position="9"/>
        <end position="368"/>
    </location>
</feature>
<sequence>MTLERYETDAVVIGAGVIGLACARALARAGQSVFVLEAGAHWGEGTSSRNSEVIHAGLYYPPESLKARLCISGREFLYDYCEQRDIPHRRTGKWIIATADEQGAVLQGIAGRARDCGVPLEWGDHRRLSRALPDVTAFAGLFSPTTGIVDSHGLMLGLLTDVEGEGGMLICRAPVESVDSSAMPAKHIVTVGGESPCELVASRVVNAAGLEAIALLRRWKGYPESARPAQYFARGVYFSYSGKHPFDTLVYPVPEPGGLGIHLTLDLAGQARFGPDVEWIDRVDYSVDPARREAFVASIRRWWQGLDADRLQPAYAGIRPKLGDASAGFQDFLVQDEEAHRLPGVVHLLGIESPGLTASLALARYVADKLA</sequence>
<comment type="caution">
    <text evidence="7">The sequence shown here is derived from an EMBL/GenBank/DDBJ whole genome shotgun (WGS) entry which is preliminary data.</text>
</comment>
<dbReference type="EMBL" id="APLQ01000014">
    <property type="protein sequence ID" value="ENO13319.1"/>
    <property type="molecule type" value="Genomic_DNA"/>
</dbReference>
<proteinExistence type="inferred from homology"/>
<dbReference type="eggNOG" id="COG0579">
    <property type="taxonomic scope" value="Bacteria"/>
</dbReference>
<reference evidence="7 8" key="1">
    <citation type="journal article" date="2013" name="Genome Announc.">
        <title>Genome Sequence of the Polycyclic Aromatic Hydrocarbon-Degrading Bacterium Strain Marinobacter nanhaiticus D15-8WT.</title>
        <authorList>
            <person name="Cui Z."/>
            <person name="Gao W."/>
            <person name="Li Q."/>
            <person name="Xu G."/>
            <person name="Zheng L."/>
        </authorList>
    </citation>
    <scope>NUCLEOTIDE SEQUENCE [LARGE SCALE GENOMIC DNA]</scope>
    <source>
        <strain evidence="7 8">D15-8W</strain>
    </source>
</reference>
<dbReference type="Gene3D" id="3.30.9.10">
    <property type="entry name" value="D-Amino Acid Oxidase, subunit A, domain 2"/>
    <property type="match status" value="1"/>
</dbReference>
<dbReference type="SUPFAM" id="SSF51905">
    <property type="entry name" value="FAD/NAD(P)-binding domain"/>
    <property type="match status" value="1"/>
</dbReference>
<evidence type="ECO:0000256" key="4">
    <source>
        <dbReference type="ARBA" id="ARBA00023002"/>
    </source>
</evidence>
<dbReference type="GO" id="GO:0047545">
    <property type="term" value="F:(S)-2-hydroxyglutarate dehydrogenase activity"/>
    <property type="evidence" value="ECO:0007669"/>
    <property type="project" value="TreeGrafter"/>
</dbReference>
<evidence type="ECO:0000256" key="1">
    <source>
        <dbReference type="ARBA" id="ARBA00001974"/>
    </source>
</evidence>
<evidence type="ECO:0000256" key="3">
    <source>
        <dbReference type="ARBA" id="ARBA00022827"/>
    </source>
</evidence>
<dbReference type="OrthoDB" id="9801699at2"/>
<dbReference type="PATRIC" id="fig|626887.3.peg.3605"/>